<sequence>MLMFLSCIGTHIDEDLKLMSFEDFKKSRIQDSLEDLPMNANVEKCIALGAENNDKVLSGQDISHFTRKSRAERLGSHHRAFPLQHTLKIVTMLTFVDFEFVTNHTAVYAMWRRCQLL</sequence>
<evidence type="ECO:0000313" key="1">
    <source>
        <dbReference type="EMBL" id="MED6249395.1"/>
    </source>
</evidence>
<proteinExistence type="predicted"/>
<dbReference type="Proteomes" id="UP001345963">
    <property type="component" value="Unassembled WGS sequence"/>
</dbReference>
<dbReference type="EMBL" id="JAHUTI010052008">
    <property type="protein sequence ID" value="MED6249395.1"/>
    <property type="molecule type" value="Genomic_DNA"/>
</dbReference>
<organism evidence="1 2">
    <name type="scientific">Ataeniobius toweri</name>
    <dbReference type="NCBI Taxonomy" id="208326"/>
    <lineage>
        <taxon>Eukaryota</taxon>
        <taxon>Metazoa</taxon>
        <taxon>Chordata</taxon>
        <taxon>Craniata</taxon>
        <taxon>Vertebrata</taxon>
        <taxon>Euteleostomi</taxon>
        <taxon>Actinopterygii</taxon>
        <taxon>Neopterygii</taxon>
        <taxon>Teleostei</taxon>
        <taxon>Neoteleostei</taxon>
        <taxon>Acanthomorphata</taxon>
        <taxon>Ovalentaria</taxon>
        <taxon>Atherinomorphae</taxon>
        <taxon>Cyprinodontiformes</taxon>
        <taxon>Goodeidae</taxon>
        <taxon>Ataeniobius</taxon>
    </lineage>
</organism>
<accession>A0ABU7BH38</accession>
<keyword evidence="2" id="KW-1185">Reference proteome</keyword>
<comment type="caution">
    <text evidence="1">The sequence shown here is derived from an EMBL/GenBank/DDBJ whole genome shotgun (WGS) entry which is preliminary data.</text>
</comment>
<evidence type="ECO:0000313" key="2">
    <source>
        <dbReference type="Proteomes" id="UP001345963"/>
    </source>
</evidence>
<name>A0ABU7BH38_9TELE</name>
<reference evidence="1 2" key="1">
    <citation type="submission" date="2021-07" db="EMBL/GenBank/DDBJ databases">
        <authorList>
            <person name="Palmer J.M."/>
        </authorList>
    </citation>
    <scope>NUCLEOTIDE SEQUENCE [LARGE SCALE GENOMIC DNA]</scope>
    <source>
        <strain evidence="1 2">AT_MEX2019</strain>
        <tissue evidence="1">Muscle</tissue>
    </source>
</reference>
<protein>
    <submittedName>
        <fullName evidence="1">Uncharacterized protein</fullName>
    </submittedName>
</protein>
<gene>
    <name evidence="1" type="ORF">ATANTOWER_013474</name>
</gene>